<feature type="region of interest" description="Disordered" evidence="1">
    <location>
        <begin position="108"/>
        <end position="164"/>
    </location>
</feature>
<feature type="region of interest" description="Disordered" evidence="1">
    <location>
        <begin position="179"/>
        <end position="270"/>
    </location>
</feature>
<reference evidence="2 3" key="1">
    <citation type="submission" date="2021-06" db="EMBL/GenBank/DDBJ databases">
        <authorList>
            <person name="Palmer J.M."/>
        </authorList>
    </citation>
    <scope>NUCLEOTIDE SEQUENCE [LARGE SCALE GENOMIC DNA]</scope>
    <source>
        <strain evidence="2 3">MEX-2019</strain>
        <tissue evidence="2">Muscle</tissue>
    </source>
</reference>
<evidence type="ECO:0000313" key="2">
    <source>
        <dbReference type="EMBL" id="KAK5598648.1"/>
    </source>
</evidence>
<protein>
    <submittedName>
        <fullName evidence="2">Uncharacterized protein</fullName>
    </submittedName>
</protein>
<gene>
    <name evidence="2" type="ORF">CRENBAI_006617</name>
</gene>
<sequence length="270" mass="29469">MDGVHSLTLPILTLYSQVQVPIPHRDRPHYPTTSILNWRGGHYMGTPPQVSFISEKPMKQHPHSASSTHSPALSTPSPSCPHHTGCHNGKARAPHNAPALVHRHNRADTIEHRAHNRTPDPTPRRDKLTRQEVPGQRQELGADVPHTDTPQHCHCNDSPGRNIFQLSSSTAAQPIQIPVIPHPRRGHNPHTLQPPTPPSSPAPRSSPRHKSQQSSTPPSPPNHLASASSPSPSVREREIRPTAPGQPHPTSRPSAGTGHAPPPHPHDHQL</sequence>
<feature type="compositionally biased region" description="Pro residues" evidence="1">
    <location>
        <begin position="192"/>
        <end position="201"/>
    </location>
</feature>
<feature type="compositionally biased region" description="Basic and acidic residues" evidence="1">
    <location>
        <begin position="145"/>
        <end position="155"/>
    </location>
</feature>
<proteinExistence type="predicted"/>
<dbReference type="Proteomes" id="UP001311232">
    <property type="component" value="Unassembled WGS sequence"/>
</dbReference>
<keyword evidence="3" id="KW-1185">Reference proteome</keyword>
<comment type="caution">
    <text evidence="2">The sequence shown here is derived from an EMBL/GenBank/DDBJ whole genome shotgun (WGS) entry which is preliminary data.</text>
</comment>
<evidence type="ECO:0000256" key="1">
    <source>
        <dbReference type="SAM" id="MobiDB-lite"/>
    </source>
</evidence>
<organism evidence="2 3">
    <name type="scientific">Crenichthys baileyi</name>
    <name type="common">White River springfish</name>
    <dbReference type="NCBI Taxonomy" id="28760"/>
    <lineage>
        <taxon>Eukaryota</taxon>
        <taxon>Metazoa</taxon>
        <taxon>Chordata</taxon>
        <taxon>Craniata</taxon>
        <taxon>Vertebrata</taxon>
        <taxon>Euteleostomi</taxon>
        <taxon>Actinopterygii</taxon>
        <taxon>Neopterygii</taxon>
        <taxon>Teleostei</taxon>
        <taxon>Neoteleostei</taxon>
        <taxon>Acanthomorphata</taxon>
        <taxon>Ovalentaria</taxon>
        <taxon>Atherinomorphae</taxon>
        <taxon>Cyprinodontiformes</taxon>
        <taxon>Goodeidae</taxon>
        <taxon>Crenichthys</taxon>
    </lineage>
</organism>
<evidence type="ECO:0000313" key="3">
    <source>
        <dbReference type="Proteomes" id="UP001311232"/>
    </source>
</evidence>
<feature type="compositionally biased region" description="Low complexity" evidence="1">
    <location>
        <begin position="63"/>
        <end position="77"/>
    </location>
</feature>
<dbReference type="EMBL" id="JAHHUM010003030">
    <property type="protein sequence ID" value="KAK5598648.1"/>
    <property type="molecule type" value="Genomic_DNA"/>
</dbReference>
<dbReference type="AlphaFoldDB" id="A0AAV9QN05"/>
<accession>A0AAV9QN05</accession>
<name>A0AAV9QN05_9TELE</name>
<feature type="region of interest" description="Disordered" evidence="1">
    <location>
        <begin position="56"/>
        <end position="94"/>
    </location>
</feature>